<dbReference type="InterPro" id="IPR029787">
    <property type="entry name" value="Nucleotide_cyclase"/>
</dbReference>
<protein>
    <submittedName>
        <fullName evidence="4">EAL domain-containing protein (Putative c-di-GMP-specific phosphodiesterase class I)</fullName>
    </submittedName>
</protein>
<dbReference type="PANTHER" id="PTHR44757">
    <property type="entry name" value="DIGUANYLATE CYCLASE DGCP"/>
    <property type="match status" value="1"/>
</dbReference>
<dbReference type="PANTHER" id="PTHR44757:SF2">
    <property type="entry name" value="BIOFILM ARCHITECTURE MAINTENANCE PROTEIN MBAA"/>
    <property type="match status" value="1"/>
</dbReference>
<accession>A0A495W3V0</accession>
<dbReference type="PROSITE" id="PS50883">
    <property type="entry name" value="EAL"/>
    <property type="match status" value="1"/>
</dbReference>
<dbReference type="Pfam" id="PF08448">
    <property type="entry name" value="PAS_4"/>
    <property type="match status" value="1"/>
</dbReference>
<dbReference type="SMART" id="SM00091">
    <property type="entry name" value="PAS"/>
    <property type="match status" value="1"/>
</dbReference>
<dbReference type="Gene3D" id="3.30.70.270">
    <property type="match status" value="1"/>
</dbReference>
<dbReference type="InterPro" id="IPR000160">
    <property type="entry name" value="GGDEF_dom"/>
</dbReference>
<dbReference type="Pfam" id="PF00563">
    <property type="entry name" value="EAL"/>
    <property type="match status" value="1"/>
</dbReference>
<dbReference type="SUPFAM" id="SSF55785">
    <property type="entry name" value="PYP-like sensor domain (PAS domain)"/>
    <property type="match status" value="1"/>
</dbReference>
<feature type="domain" description="GGDEF" evidence="3">
    <location>
        <begin position="431"/>
        <end position="565"/>
    </location>
</feature>
<dbReference type="SUPFAM" id="SSF55073">
    <property type="entry name" value="Nucleotide cyclase"/>
    <property type="match status" value="1"/>
</dbReference>
<evidence type="ECO:0000313" key="5">
    <source>
        <dbReference type="Proteomes" id="UP000282084"/>
    </source>
</evidence>
<dbReference type="EMBL" id="RBXO01000001">
    <property type="protein sequence ID" value="RKT55770.1"/>
    <property type="molecule type" value="Genomic_DNA"/>
</dbReference>
<dbReference type="PROSITE" id="PS50887">
    <property type="entry name" value="GGDEF"/>
    <property type="match status" value="1"/>
</dbReference>
<comment type="caution">
    <text evidence="4">The sequence shown here is derived from an EMBL/GenBank/DDBJ whole genome shotgun (WGS) entry which is preliminary data.</text>
</comment>
<dbReference type="Proteomes" id="UP000282084">
    <property type="component" value="Unassembled WGS sequence"/>
</dbReference>
<proteinExistence type="predicted"/>
<reference evidence="4 5" key="1">
    <citation type="submission" date="2018-10" db="EMBL/GenBank/DDBJ databases">
        <title>Sequencing the genomes of 1000 actinobacteria strains.</title>
        <authorList>
            <person name="Klenk H.-P."/>
        </authorList>
    </citation>
    <scope>NUCLEOTIDE SEQUENCE [LARGE SCALE GENOMIC DNA]</scope>
    <source>
        <strain evidence="4 5">DSM 43800</strain>
    </source>
</reference>
<dbReference type="CDD" id="cd01948">
    <property type="entry name" value="EAL"/>
    <property type="match status" value="1"/>
</dbReference>
<dbReference type="SMART" id="SM00052">
    <property type="entry name" value="EAL"/>
    <property type="match status" value="1"/>
</dbReference>
<dbReference type="SMART" id="SM00267">
    <property type="entry name" value="GGDEF"/>
    <property type="match status" value="1"/>
</dbReference>
<dbReference type="InterPro" id="IPR000014">
    <property type="entry name" value="PAS"/>
</dbReference>
<evidence type="ECO:0000259" key="1">
    <source>
        <dbReference type="PROSITE" id="PS50112"/>
    </source>
</evidence>
<dbReference type="Gene3D" id="3.30.450.20">
    <property type="entry name" value="PAS domain"/>
    <property type="match status" value="1"/>
</dbReference>
<dbReference type="Gene3D" id="3.20.20.450">
    <property type="entry name" value="EAL domain"/>
    <property type="match status" value="1"/>
</dbReference>
<dbReference type="InterPro" id="IPR001633">
    <property type="entry name" value="EAL_dom"/>
</dbReference>
<organism evidence="4 5">
    <name type="scientific">Saccharothrix australiensis</name>
    <dbReference type="NCBI Taxonomy" id="2072"/>
    <lineage>
        <taxon>Bacteria</taxon>
        <taxon>Bacillati</taxon>
        <taxon>Actinomycetota</taxon>
        <taxon>Actinomycetes</taxon>
        <taxon>Pseudonocardiales</taxon>
        <taxon>Pseudonocardiaceae</taxon>
        <taxon>Saccharothrix</taxon>
    </lineage>
</organism>
<gene>
    <name evidence="4" type="ORF">C8E97_4457</name>
</gene>
<dbReference type="SUPFAM" id="SSF141868">
    <property type="entry name" value="EAL domain-like"/>
    <property type="match status" value="1"/>
</dbReference>
<name>A0A495W3V0_9PSEU</name>
<evidence type="ECO:0000259" key="2">
    <source>
        <dbReference type="PROSITE" id="PS50883"/>
    </source>
</evidence>
<dbReference type="InterPro" id="IPR035965">
    <property type="entry name" value="PAS-like_dom_sf"/>
</dbReference>
<keyword evidence="5" id="KW-1185">Reference proteome</keyword>
<sequence length="835" mass="88018">MWQRIVQWVPGTAAFARRRAAAEKLALLAAARPARTSVAEQDAVLAWIFAGGDAAHAPAGVPGDDEAGATPPPGGEVVRAVDAVEAADAIDTAGTAGTIDTADTVHSVGTVEHSVGTVDAIGTVNGVGLVDTTTGIADTVGFADTVAEWARTMSANSYLAMTSDELEDELTRFADALAREVSGRGPGEWPAQRIGRELALRLRLTPQSFQDVLELIIPWLETRRGATAGRRSKVIAALAGGFADGARDRVLDEQLRITSAAWAAARRPPLPPPGARLDEAVLDRSPQPGCALAADGTVTHANPALCALLGRPADALVGTHLGDHVVAEGDRAALAAALAEASTGEEPAAGVELALVGAAGAPVARVSAAVEWRADGPAGRFLVLLHDTTVLRAWQRALLPGNDHDEVTMLPDQRNFLHRVQSHLDDARPGTTIGLCALRFRDLNTITRALGPGVRNKVVTTLAARVVAAVAEMPATTVGRLDRDTFGVLLTDPHSWHGVTGTLRRLVDWLSEPMCIDGQELALAPAVGVAEARGDTDAVELLARAGFSLHVGGDRGTPWQAVLPRRAHGDPDEDRVRLLAALPRALEDGEITIAYTPIVRLRDGVVVGAEASAQWHHPDGRVRPADDLVALADEIGLTLPWVPWMLRTVVRQAARWRKALGKAAPRVTVNVPRRFARNGDLVVHVRAALEEAVLPASQLMLSMPESAVVDEHGDPRSHLLDLGGLSVPLALDGLGTEFSRYDTLPKLTLQTVVIPPQLTASLDGSSQEQCRQAVAANLIRIGNELTHEVTVKGITTAAQRDNARRLSAKLGQGLFFGGPLAPQKIQDLLGGVIAV</sequence>
<dbReference type="AlphaFoldDB" id="A0A495W3V0"/>
<dbReference type="Pfam" id="PF00990">
    <property type="entry name" value="GGDEF"/>
    <property type="match status" value="1"/>
</dbReference>
<dbReference type="RefSeq" id="WP_147455203.1">
    <property type="nucleotide sequence ID" value="NZ_RBXO01000001.1"/>
</dbReference>
<dbReference type="PROSITE" id="PS50112">
    <property type="entry name" value="PAS"/>
    <property type="match status" value="1"/>
</dbReference>
<dbReference type="CDD" id="cd00130">
    <property type="entry name" value="PAS"/>
    <property type="match status" value="1"/>
</dbReference>
<dbReference type="InterPro" id="IPR035919">
    <property type="entry name" value="EAL_sf"/>
</dbReference>
<feature type="domain" description="PAS" evidence="1">
    <location>
        <begin position="294"/>
        <end position="345"/>
    </location>
</feature>
<dbReference type="InterPro" id="IPR052155">
    <property type="entry name" value="Biofilm_reg_signaling"/>
</dbReference>
<evidence type="ECO:0000313" key="4">
    <source>
        <dbReference type="EMBL" id="RKT55770.1"/>
    </source>
</evidence>
<feature type="domain" description="EAL" evidence="2">
    <location>
        <begin position="575"/>
        <end position="833"/>
    </location>
</feature>
<evidence type="ECO:0000259" key="3">
    <source>
        <dbReference type="PROSITE" id="PS50887"/>
    </source>
</evidence>
<dbReference type="OrthoDB" id="3690744at2"/>
<dbReference type="InterPro" id="IPR013656">
    <property type="entry name" value="PAS_4"/>
</dbReference>
<dbReference type="InterPro" id="IPR043128">
    <property type="entry name" value="Rev_trsase/Diguanyl_cyclase"/>
</dbReference>